<dbReference type="Proteomes" id="UP000032141">
    <property type="component" value="Chromosome C6"/>
</dbReference>
<reference evidence="1 2" key="1">
    <citation type="journal article" date="2014" name="Genome Biol.">
        <title>Transcriptome and methylome profiling reveals relics of genome dominance in the mesopolyploid Brassica oleracea.</title>
        <authorList>
            <person name="Parkin I.A."/>
            <person name="Koh C."/>
            <person name="Tang H."/>
            <person name="Robinson S.J."/>
            <person name="Kagale S."/>
            <person name="Clarke W.E."/>
            <person name="Town C.D."/>
            <person name="Nixon J."/>
            <person name="Krishnakumar V."/>
            <person name="Bidwell S.L."/>
            <person name="Denoeud F."/>
            <person name="Belcram H."/>
            <person name="Links M.G."/>
            <person name="Just J."/>
            <person name="Clarke C."/>
            <person name="Bender T."/>
            <person name="Huebert T."/>
            <person name="Mason A.S."/>
            <person name="Pires J.C."/>
            <person name="Barker G."/>
            <person name="Moore J."/>
            <person name="Walley P.G."/>
            <person name="Manoli S."/>
            <person name="Batley J."/>
            <person name="Edwards D."/>
            <person name="Nelson M.N."/>
            <person name="Wang X."/>
            <person name="Paterson A.H."/>
            <person name="King G."/>
            <person name="Bancroft I."/>
            <person name="Chalhoub B."/>
            <person name="Sharpe A.G."/>
        </authorList>
    </citation>
    <scope>NUCLEOTIDE SEQUENCE</scope>
    <source>
        <strain evidence="1 2">cv. TO1000</strain>
    </source>
</reference>
<protein>
    <submittedName>
        <fullName evidence="1">Uncharacterized protein</fullName>
    </submittedName>
</protein>
<evidence type="ECO:0000313" key="2">
    <source>
        <dbReference type="Proteomes" id="UP000032141"/>
    </source>
</evidence>
<keyword evidence="2" id="KW-1185">Reference proteome</keyword>
<dbReference type="AlphaFoldDB" id="A0A0D3CSV5"/>
<reference evidence="1" key="2">
    <citation type="submission" date="2015-03" db="UniProtKB">
        <authorList>
            <consortium name="EnsemblPlants"/>
        </authorList>
    </citation>
    <scope>IDENTIFICATION</scope>
</reference>
<organism evidence="1 2">
    <name type="scientific">Brassica oleracea var. oleracea</name>
    <dbReference type="NCBI Taxonomy" id="109376"/>
    <lineage>
        <taxon>Eukaryota</taxon>
        <taxon>Viridiplantae</taxon>
        <taxon>Streptophyta</taxon>
        <taxon>Embryophyta</taxon>
        <taxon>Tracheophyta</taxon>
        <taxon>Spermatophyta</taxon>
        <taxon>Magnoliopsida</taxon>
        <taxon>eudicotyledons</taxon>
        <taxon>Gunneridae</taxon>
        <taxon>Pentapetalae</taxon>
        <taxon>rosids</taxon>
        <taxon>malvids</taxon>
        <taxon>Brassicales</taxon>
        <taxon>Brassicaceae</taxon>
        <taxon>Brassiceae</taxon>
        <taxon>Brassica</taxon>
    </lineage>
</organism>
<dbReference type="HOGENOM" id="CLU_185546_1_0_1"/>
<sequence length="69" mass="8210">MAATKLVFHRMVLIFHSFKSFSDLDLDMQVFQIWKTSEPDDFQEFFHTTSRKSSTRLPGSLPYDFQEVF</sequence>
<dbReference type="EnsemblPlants" id="Bo6g058830.1">
    <property type="protein sequence ID" value="Bo6g058830.1"/>
    <property type="gene ID" value="Bo6g058830"/>
</dbReference>
<proteinExistence type="predicted"/>
<accession>A0A0D3CSV5</accession>
<name>A0A0D3CSV5_BRAOL</name>
<evidence type="ECO:0000313" key="1">
    <source>
        <dbReference type="EnsemblPlants" id="Bo6g058830.1"/>
    </source>
</evidence>
<dbReference type="Gramene" id="Bo6g058830.1">
    <property type="protein sequence ID" value="Bo6g058830.1"/>
    <property type="gene ID" value="Bo6g058830"/>
</dbReference>